<dbReference type="Proteomes" id="UP000317344">
    <property type="component" value="Chromosome"/>
</dbReference>
<reference evidence="2 3" key="1">
    <citation type="submission" date="2019-07" db="EMBL/GenBank/DDBJ databases">
        <title>Tomitella cavernea sp. nov., an actinomycete isolated from soil.</title>
        <authorList>
            <person name="Cheng J."/>
        </authorList>
    </citation>
    <scope>NUCLEOTIDE SEQUENCE [LARGE SCALE GENOMIC DNA]</scope>
    <source>
        <strain evidence="2 3">HY188</strain>
    </source>
</reference>
<sequence length="201" mass="21147">MRSQKGTFRALIAIFVAAVFLAGCSSAGSTKSADGRGAAGDPAVWMAAYGLDGLGGREIIDTLDRLPVAERPDDLLASVRADQVVLSRADGGEVSVPLPADEFYVSVAPYTDETHECFYHSLTTCLGELRNADVRVTATDADGTQVIAAEDLRTFDNGFVGMWLPRGFGGTLTIERDGRTATVPVATGADDPTCLTTARLT</sequence>
<evidence type="ECO:0000256" key="1">
    <source>
        <dbReference type="SAM" id="SignalP"/>
    </source>
</evidence>
<dbReference type="Gene3D" id="2.60.40.3700">
    <property type="match status" value="1"/>
</dbReference>
<keyword evidence="3" id="KW-1185">Reference proteome</keyword>
<reference evidence="2 3" key="2">
    <citation type="submission" date="2019-07" db="EMBL/GenBank/DDBJ databases">
        <authorList>
            <person name="Huang Y."/>
        </authorList>
    </citation>
    <scope>NUCLEOTIDE SEQUENCE [LARGE SCALE GENOMIC DNA]</scope>
    <source>
        <strain evidence="2 3">HY188</strain>
    </source>
</reference>
<evidence type="ECO:0000313" key="2">
    <source>
        <dbReference type="EMBL" id="QDQ97040.1"/>
    </source>
</evidence>
<dbReference type="PROSITE" id="PS51257">
    <property type="entry name" value="PROKAR_LIPOPROTEIN"/>
    <property type="match status" value="1"/>
</dbReference>
<gene>
    <name evidence="2" type="ORF">FO059_06465</name>
</gene>
<dbReference type="Pfam" id="PF21172">
    <property type="entry name" value="CueP"/>
    <property type="match status" value="1"/>
</dbReference>
<dbReference type="OrthoDB" id="73040at2"/>
<accession>A0A516X1Z8</accession>
<feature type="signal peptide" evidence="1">
    <location>
        <begin position="1"/>
        <end position="27"/>
    </location>
</feature>
<dbReference type="RefSeq" id="WP_143907329.1">
    <property type="nucleotide sequence ID" value="NZ_CP041765.1"/>
</dbReference>
<dbReference type="EMBL" id="CP041765">
    <property type="protein sequence ID" value="QDQ97040.1"/>
    <property type="molecule type" value="Genomic_DNA"/>
</dbReference>
<evidence type="ECO:0000313" key="3">
    <source>
        <dbReference type="Proteomes" id="UP000317344"/>
    </source>
</evidence>
<dbReference type="KEGG" id="toy:FO059_06465"/>
<keyword evidence="1" id="KW-0732">Signal</keyword>
<proteinExistence type="predicted"/>
<feature type="chain" id="PRO_5021727040" evidence="1">
    <location>
        <begin position="28"/>
        <end position="201"/>
    </location>
</feature>
<dbReference type="AlphaFoldDB" id="A0A516X1Z8"/>
<organism evidence="2 3">
    <name type="scientific">Tomitella fengzijianii</name>
    <dbReference type="NCBI Taxonomy" id="2597660"/>
    <lineage>
        <taxon>Bacteria</taxon>
        <taxon>Bacillati</taxon>
        <taxon>Actinomycetota</taxon>
        <taxon>Actinomycetes</taxon>
        <taxon>Mycobacteriales</taxon>
        <taxon>Tomitella</taxon>
    </lineage>
</organism>
<name>A0A516X1Z8_9ACTN</name>
<dbReference type="NCBIfam" id="NF038094">
    <property type="entry name" value="CueP_fam"/>
    <property type="match status" value="1"/>
</dbReference>
<dbReference type="InterPro" id="IPR047808">
    <property type="entry name" value="CueP-like"/>
</dbReference>
<protein>
    <submittedName>
        <fullName evidence="2">Uncharacterized protein</fullName>
    </submittedName>
</protein>